<accession>F2IYS9</accession>
<dbReference type="AlphaFoldDB" id="F2IYS9"/>
<protein>
    <recommendedName>
        <fullName evidence="3">DUF2267 domain-containing protein</fullName>
    </recommendedName>
</protein>
<evidence type="ECO:0000313" key="2">
    <source>
        <dbReference type="Proteomes" id="UP000008130"/>
    </source>
</evidence>
<reference evidence="1 2" key="1">
    <citation type="journal article" date="2011" name="J. Bacteriol.">
        <title>Complete genome sequence of Polymorphum gilvum SL003B-26A1T, a crude oil-degrading bacterium from oil-polluted saline soil.</title>
        <authorList>
            <person name="Li S.G."/>
            <person name="Tang Y.Q."/>
            <person name="Nie Y."/>
            <person name="Cai M."/>
            <person name="Wu X.L."/>
        </authorList>
    </citation>
    <scope>NUCLEOTIDE SEQUENCE [LARGE SCALE GENOMIC DNA]</scope>
    <source>
        <strain evidence="2">LMG 25793 / CGMCC 1.9160 / SL003B-26A1</strain>
    </source>
</reference>
<dbReference type="EMBL" id="CP002568">
    <property type="protein sequence ID" value="ADZ69526.1"/>
    <property type="molecule type" value="Genomic_DNA"/>
</dbReference>
<dbReference type="eggNOG" id="COG5502">
    <property type="taxonomic scope" value="Bacteria"/>
</dbReference>
<dbReference type="KEGG" id="pgv:SL003B_1097"/>
<dbReference type="InterPro" id="IPR018727">
    <property type="entry name" value="DUF2267"/>
</dbReference>
<dbReference type="STRING" id="991905.SL003B_1097"/>
<dbReference type="PATRIC" id="fig|991905.3.peg.1118"/>
<dbReference type="OrthoDB" id="20942at2"/>
<sequence length="142" mass="16131">MATTGITALDHSVQVAAEWLNELSDRLDWPRDNRASYLLLRTVLHAVRDWLNPDEAADLAAQLPLLVRGVYYEGWNPSSTPVHPRSKTAFMERIDKAFSKDSLADPEAAVSAVFWLLDRHVSGGEIEQVRHAMRKELRDLWP</sequence>
<proteinExistence type="predicted"/>
<evidence type="ECO:0008006" key="3">
    <source>
        <dbReference type="Google" id="ProtNLM"/>
    </source>
</evidence>
<name>F2IYS9_POLGS</name>
<dbReference type="Proteomes" id="UP000008130">
    <property type="component" value="Chromosome"/>
</dbReference>
<dbReference type="HOGENOM" id="CLU_112438_0_0_5"/>
<keyword evidence="2" id="KW-1185">Reference proteome</keyword>
<dbReference type="Pfam" id="PF10025">
    <property type="entry name" value="DUF2267"/>
    <property type="match status" value="1"/>
</dbReference>
<dbReference type="Gene3D" id="1.10.490.110">
    <property type="entry name" value="Uncharacterized conserved protein DUF2267"/>
    <property type="match status" value="1"/>
</dbReference>
<evidence type="ECO:0000313" key="1">
    <source>
        <dbReference type="EMBL" id="ADZ69526.1"/>
    </source>
</evidence>
<gene>
    <name evidence="1" type="ordered locus">SL003B_1097</name>
</gene>
<organism evidence="1 2">
    <name type="scientific">Polymorphum gilvum (strain LMG 25793 / CGMCC 1.9160 / SL003B-26A1)</name>
    <dbReference type="NCBI Taxonomy" id="991905"/>
    <lineage>
        <taxon>Bacteria</taxon>
        <taxon>Pseudomonadati</taxon>
        <taxon>Pseudomonadota</taxon>
        <taxon>Alphaproteobacteria</taxon>
        <taxon>Rhodobacterales</taxon>
        <taxon>Paracoccaceae</taxon>
        <taxon>Polymorphum</taxon>
    </lineage>
</organism>
<dbReference type="InterPro" id="IPR038282">
    <property type="entry name" value="DUF2267_sf"/>
</dbReference>
<dbReference type="RefSeq" id="WP_013651843.1">
    <property type="nucleotide sequence ID" value="NC_015259.1"/>
</dbReference>